<keyword evidence="7 8" id="KW-0479">Metal-binding</keyword>
<dbReference type="InterPro" id="IPR036390">
    <property type="entry name" value="WH_DNA-bd_sf"/>
</dbReference>
<dbReference type="SUPFAM" id="SSF46785">
    <property type="entry name" value="Winged helix' DNA-binding domain"/>
    <property type="match status" value="1"/>
</dbReference>
<dbReference type="Pfam" id="PF01475">
    <property type="entry name" value="FUR"/>
    <property type="match status" value="1"/>
</dbReference>
<feature type="binding site" evidence="7">
    <location>
        <position position="147"/>
    </location>
    <ligand>
        <name>Zn(2+)</name>
        <dbReference type="ChEBI" id="CHEBI:29105"/>
    </ligand>
</feature>
<keyword evidence="5 8" id="KW-0238">DNA-binding</keyword>
<organism evidence="9 10">
    <name type="scientific">Eilatimonas milleporae</name>
    <dbReference type="NCBI Taxonomy" id="911205"/>
    <lineage>
        <taxon>Bacteria</taxon>
        <taxon>Pseudomonadati</taxon>
        <taxon>Pseudomonadota</taxon>
        <taxon>Alphaproteobacteria</taxon>
        <taxon>Kordiimonadales</taxon>
        <taxon>Kordiimonadaceae</taxon>
        <taxon>Eilatimonas</taxon>
    </lineage>
</organism>
<evidence type="ECO:0000256" key="3">
    <source>
        <dbReference type="ARBA" id="ARBA00022833"/>
    </source>
</evidence>
<feature type="binding site" evidence="7">
    <location>
        <position position="110"/>
    </location>
    <ligand>
        <name>Zn(2+)</name>
        <dbReference type="ChEBI" id="CHEBI:29105"/>
    </ligand>
</feature>
<dbReference type="GO" id="GO:0008270">
    <property type="term" value="F:zinc ion binding"/>
    <property type="evidence" value="ECO:0007669"/>
    <property type="project" value="TreeGrafter"/>
</dbReference>
<dbReference type="InterPro" id="IPR002481">
    <property type="entry name" value="FUR"/>
</dbReference>
<keyword evidence="6 8" id="KW-0804">Transcription</keyword>
<evidence type="ECO:0000313" key="9">
    <source>
        <dbReference type="EMBL" id="RMB11727.1"/>
    </source>
</evidence>
<name>A0A3M0CS31_9PROT</name>
<dbReference type="AlphaFoldDB" id="A0A3M0CS31"/>
<dbReference type="Gene3D" id="3.30.1490.190">
    <property type="match status" value="1"/>
</dbReference>
<evidence type="ECO:0000313" key="10">
    <source>
        <dbReference type="Proteomes" id="UP000271227"/>
    </source>
</evidence>
<evidence type="ECO:0000256" key="4">
    <source>
        <dbReference type="ARBA" id="ARBA00023015"/>
    </source>
</evidence>
<comment type="cofactor">
    <cofactor evidence="7">
        <name>Zn(2+)</name>
        <dbReference type="ChEBI" id="CHEBI:29105"/>
    </cofactor>
    <text evidence="7">Binds 1 zinc ion per subunit.</text>
</comment>
<dbReference type="InterPro" id="IPR036388">
    <property type="entry name" value="WH-like_DNA-bd_sf"/>
</dbReference>
<comment type="similarity">
    <text evidence="1 8">Belongs to the Fur family.</text>
</comment>
<evidence type="ECO:0000256" key="6">
    <source>
        <dbReference type="ARBA" id="ARBA00023163"/>
    </source>
</evidence>
<keyword evidence="10" id="KW-1185">Reference proteome</keyword>
<dbReference type="InterPro" id="IPR043135">
    <property type="entry name" value="Fur_C"/>
</dbReference>
<accession>A0A3M0CS31</accession>
<dbReference type="Proteomes" id="UP000271227">
    <property type="component" value="Unassembled WGS sequence"/>
</dbReference>
<protein>
    <recommendedName>
        <fullName evidence="8">Ferric uptake regulation protein</fullName>
    </recommendedName>
</protein>
<dbReference type="PANTHER" id="PTHR33202:SF6">
    <property type="entry name" value="ZINC UPTAKE REGULATION PROTEIN"/>
    <property type="match status" value="1"/>
</dbReference>
<evidence type="ECO:0000256" key="7">
    <source>
        <dbReference type="PIRSR" id="PIRSR602481-1"/>
    </source>
</evidence>
<keyword evidence="8" id="KW-0408">Iron</keyword>
<proteinExistence type="inferred from homology"/>
<dbReference type="GO" id="GO:0005829">
    <property type="term" value="C:cytosol"/>
    <property type="evidence" value="ECO:0007669"/>
    <property type="project" value="TreeGrafter"/>
</dbReference>
<reference evidence="9 10" key="1">
    <citation type="submission" date="2018-10" db="EMBL/GenBank/DDBJ databases">
        <title>Genomic Encyclopedia of Archaeal and Bacterial Type Strains, Phase II (KMG-II): from individual species to whole genera.</title>
        <authorList>
            <person name="Goeker M."/>
        </authorList>
    </citation>
    <scope>NUCLEOTIDE SEQUENCE [LARGE SCALE GENOMIC DNA]</scope>
    <source>
        <strain evidence="9 10">DSM 25217</strain>
    </source>
</reference>
<evidence type="ECO:0000256" key="8">
    <source>
        <dbReference type="RuleBase" id="RU364037"/>
    </source>
</evidence>
<sequence length="156" mass="17182">MTAQHNHQHCIEDALRKADDLCTARGVRFTSLRRRILEMVWQGHKAVKAYDLLDQLAEEGGSAKPPTVYRALEFLIAEGFVHKIESLNAYVGCPHPGRPHVSQFLICERCAGIEETNSTILDDAIEQAAAKVGFQVLGRTIELRGICSDCHAGVSA</sequence>
<evidence type="ECO:0000256" key="5">
    <source>
        <dbReference type="ARBA" id="ARBA00023125"/>
    </source>
</evidence>
<dbReference type="Gene3D" id="1.10.10.10">
    <property type="entry name" value="Winged helix-like DNA-binding domain superfamily/Winged helix DNA-binding domain"/>
    <property type="match status" value="1"/>
</dbReference>
<feature type="binding site" evidence="7">
    <location>
        <position position="150"/>
    </location>
    <ligand>
        <name>Zn(2+)</name>
        <dbReference type="ChEBI" id="CHEBI:29105"/>
    </ligand>
</feature>
<dbReference type="PANTHER" id="PTHR33202">
    <property type="entry name" value="ZINC UPTAKE REGULATION PROTEIN"/>
    <property type="match status" value="1"/>
</dbReference>
<keyword evidence="3 7" id="KW-0862">Zinc</keyword>
<keyword evidence="8" id="KW-0963">Cytoplasm</keyword>
<dbReference type="GO" id="GO:0000976">
    <property type="term" value="F:transcription cis-regulatory region binding"/>
    <property type="evidence" value="ECO:0007669"/>
    <property type="project" value="TreeGrafter"/>
</dbReference>
<dbReference type="GO" id="GO:0045892">
    <property type="term" value="P:negative regulation of DNA-templated transcription"/>
    <property type="evidence" value="ECO:0007669"/>
    <property type="project" value="TreeGrafter"/>
</dbReference>
<feature type="binding site" evidence="7">
    <location>
        <position position="107"/>
    </location>
    <ligand>
        <name>Zn(2+)</name>
        <dbReference type="ChEBI" id="CHEBI:29105"/>
    </ligand>
</feature>
<keyword evidence="4 8" id="KW-0805">Transcription regulation</keyword>
<dbReference type="FunFam" id="1.10.10.10:FF:000137">
    <property type="entry name" value="Zinc uptake transcriptional repressor"/>
    <property type="match status" value="1"/>
</dbReference>
<dbReference type="EMBL" id="REFR01000009">
    <property type="protein sequence ID" value="RMB11727.1"/>
    <property type="molecule type" value="Genomic_DNA"/>
</dbReference>
<gene>
    <name evidence="8" type="primary">fur</name>
    <name evidence="9" type="ORF">BXY39_0209</name>
</gene>
<evidence type="ECO:0000256" key="1">
    <source>
        <dbReference type="ARBA" id="ARBA00007957"/>
    </source>
</evidence>
<dbReference type="CDD" id="cd07153">
    <property type="entry name" value="Fur_like"/>
    <property type="match status" value="1"/>
</dbReference>
<comment type="caution">
    <text evidence="9">The sequence shown here is derived from an EMBL/GenBank/DDBJ whole genome shotgun (WGS) entry which is preliminary data.</text>
</comment>
<dbReference type="FunCoup" id="A0A3M0CS31">
    <property type="interactions" value="87"/>
</dbReference>
<evidence type="ECO:0000256" key="2">
    <source>
        <dbReference type="ARBA" id="ARBA00022491"/>
    </source>
</evidence>
<dbReference type="InParanoid" id="A0A3M0CS31"/>
<dbReference type="RefSeq" id="WP_121936977.1">
    <property type="nucleotide sequence ID" value="NZ_REFR01000009.1"/>
</dbReference>
<dbReference type="OrthoDB" id="9801127at2"/>
<comment type="subcellular location">
    <subcellularLocation>
        <location evidence="8">Cytoplasm</location>
    </subcellularLocation>
</comment>
<dbReference type="GO" id="GO:0003700">
    <property type="term" value="F:DNA-binding transcription factor activity"/>
    <property type="evidence" value="ECO:0007669"/>
    <property type="project" value="UniProtKB-UniRule"/>
</dbReference>
<dbReference type="GO" id="GO:1900376">
    <property type="term" value="P:regulation of secondary metabolite biosynthetic process"/>
    <property type="evidence" value="ECO:0007669"/>
    <property type="project" value="TreeGrafter"/>
</dbReference>
<comment type="subunit">
    <text evidence="8">Homodimer.</text>
</comment>
<keyword evidence="2 8" id="KW-0678">Repressor</keyword>